<proteinExistence type="predicted"/>
<protein>
    <recommendedName>
        <fullName evidence="4">DUF2269 family protein</fullName>
    </recommendedName>
</protein>
<evidence type="ECO:0000313" key="3">
    <source>
        <dbReference type="Proteomes" id="UP000297031"/>
    </source>
</evidence>
<dbReference type="PROSITE" id="PS51257">
    <property type="entry name" value="PROKAR_LIPOPROTEIN"/>
    <property type="match status" value="1"/>
</dbReference>
<gene>
    <name evidence="2" type="ORF">E7746_13270</name>
</gene>
<reference evidence="2 3" key="1">
    <citation type="submission" date="2019-02" db="EMBL/GenBank/DDBJ databases">
        <title>Isolation and identification of novel species under the genus Muribaculum.</title>
        <authorList>
            <person name="Miyake S."/>
            <person name="Ding Y."/>
            <person name="Low A."/>
            <person name="Soh M."/>
            <person name="Seedorf H."/>
        </authorList>
    </citation>
    <scope>NUCLEOTIDE SEQUENCE [LARGE SCALE GENOMIC DNA]</scope>
    <source>
        <strain evidence="2 3">TLL-A4</strain>
    </source>
</reference>
<accession>A0A4V1D1Y0</accession>
<dbReference type="OrthoDB" id="156858at2"/>
<keyword evidence="1" id="KW-0812">Transmembrane</keyword>
<keyword evidence="1" id="KW-0472">Membrane</keyword>
<evidence type="ECO:0000313" key="2">
    <source>
        <dbReference type="EMBL" id="QCD36778.1"/>
    </source>
</evidence>
<keyword evidence="3" id="KW-1185">Reference proteome</keyword>
<dbReference type="AlphaFoldDB" id="A0A4V1D1Y0"/>
<evidence type="ECO:0000256" key="1">
    <source>
        <dbReference type="SAM" id="Phobius"/>
    </source>
</evidence>
<feature type="transmembrane region" description="Helical" evidence="1">
    <location>
        <begin position="89"/>
        <end position="111"/>
    </location>
</feature>
<feature type="transmembrane region" description="Helical" evidence="1">
    <location>
        <begin position="58"/>
        <end position="77"/>
    </location>
</feature>
<feature type="transmembrane region" description="Helical" evidence="1">
    <location>
        <begin position="131"/>
        <end position="154"/>
    </location>
</feature>
<sequence>MKSLGITGQKWLKTFHLFAAILWIGCGVAMNLLRVAVTPTTPEGMSTLSLAIKILDDLLIFGGVIGILVTAIVYGIWTKWGFFRQRWLSVKWLLTIVMILIGWIIMGPAVNGNVQSPEWYLSNIDTYDANLATSAVWGPVQLLLLTVVLIISVFKPWKAKIKRP</sequence>
<dbReference type="Proteomes" id="UP000297031">
    <property type="component" value="Chromosome"/>
</dbReference>
<feature type="transmembrane region" description="Helical" evidence="1">
    <location>
        <begin position="12"/>
        <end position="38"/>
    </location>
</feature>
<dbReference type="RefSeq" id="WP_136411111.1">
    <property type="nucleotide sequence ID" value="NZ_CP039393.1"/>
</dbReference>
<organism evidence="2 3">
    <name type="scientific">Muribaculum gordoncarteri</name>
    <dbReference type="NCBI Taxonomy" id="2530390"/>
    <lineage>
        <taxon>Bacteria</taxon>
        <taxon>Pseudomonadati</taxon>
        <taxon>Bacteroidota</taxon>
        <taxon>Bacteroidia</taxon>
        <taxon>Bacteroidales</taxon>
        <taxon>Muribaculaceae</taxon>
        <taxon>Muribaculum</taxon>
    </lineage>
</organism>
<name>A0A4V1D1Y0_9BACT</name>
<dbReference type="EMBL" id="CP039393">
    <property type="protein sequence ID" value="QCD36778.1"/>
    <property type="molecule type" value="Genomic_DNA"/>
</dbReference>
<evidence type="ECO:0008006" key="4">
    <source>
        <dbReference type="Google" id="ProtNLM"/>
    </source>
</evidence>
<keyword evidence="1" id="KW-1133">Transmembrane helix</keyword>
<dbReference type="KEGG" id="mgod:E7746_13270"/>